<dbReference type="Gene3D" id="2.150.10.10">
    <property type="entry name" value="Serralysin-like metalloprotease, C-terminal"/>
    <property type="match status" value="1"/>
</dbReference>
<evidence type="ECO:0000256" key="5">
    <source>
        <dbReference type="ARBA" id="ARBA00022737"/>
    </source>
</evidence>
<keyword evidence="3" id="KW-0964">Secreted</keyword>
<dbReference type="PANTHER" id="PTHR38340:SF1">
    <property type="entry name" value="S-LAYER PROTEIN"/>
    <property type="match status" value="1"/>
</dbReference>
<dbReference type="SUPFAM" id="SSF53300">
    <property type="entry name" value="vWA-like"/>
    <property type="match status" value="1"/>
</dbReference>
<dbReference type="CDD" id="cd00198">
    <property type="entry name" value="vWFA"/>
    <property type="match status" value="1"/>
</dbReference>
<sequence>SVEAVVKDPAGNEGRASDNGTIDTTAPVITVDAPDNTSDNTPLISGTTDAPAGSIVSITVTDSRGSVQTVSASVGADGRYSVEVPKALAEGRYTAEAAVKDPAGNEGRASDNGSVDTTAAIIVEAPDLSNDNTPTLTGTTTDVEEGQTVTLTVTDSRGGSQVVTATVQADGSYQAEVPNALPDGRYSVEAVVSDKAGNRAEARDDNNGKGNVIDTTAPVITVDAPDNTSDNTPLISGTTDAPAGSVVSITVTDSRGSVQTVSASVGADGRYSVEVPKALAEGRYTAEAAVKDPAGNEGKASDNGSIDITAPVISVDIPEVSRDTTPTISGKTDVPAGTVVTITVTGKDGHPQVVTTTVKDDGSFEVDVPEALPEGPVSVEAVVKDPAGNEGRASDNGTIDTTAPIVNAPGHSVEEASSAAVKGFIQVSDKSPVTAITVAGKDVTSATAAHPVMIHTVRGTLIVTGYDAASGKVTYRYVEGGKAADHSTGDNSVKDSFVVMVRDAAGNTAMDSLDIRITDTAPVAVHDTNSIKDTGMSVSGDVLSNDVLGADTPVAVTVGNTNGQYGSLTLNADGQYTYTVNPNNAAVKALNGGETLKDSFTYTVTDADGDKSTATLDITINGTDADKAVIGKNGGDNITGGTGNDALIGDAGGYRLIIKPGQNYNVALVLDTSESMNTFRTDSGEAYIEMARKSLLKLAKDFAHHDGHLNVTLFAFNSTAKQVVTINDLTEQNVDKLLNQIMSLRAHGVTNYDDAFRDATDWFSKVSSNGYHNVTYFLTDGQPTTYGDTGETPWRGYVTQDAVNAALHSFKKLSAVSDVHAVGFAKGAKESMLDYYDNTVSDGHSITEGSLWYQTYPSPVYYSGAVGESQVVSNPSQLDAALERGSTERVVNNVSSDTLTGGEGDDVLFGDSINTDHLSWTNGITGVAYTSGSHDAMGAKALTEYIKWTDNAGTDATDQQVANYVKNHWKDLLDNRADGGDDTLNGGKGDDVLFGGAGNDTLTGGEGADQFVFLANSNNGNDVITDFQAGVDKVVFADLVSPHDLQNAVWNDETHTLSFTGVGKDGTTYQNSITFNGLSVGETLDSVLQNHVETIG</sequence>
<dbReference type="SMART" id="SM00327">
    <property type="entry name" value="VWA"/>
    <property type="match status" value="1"/>
</dbReference>
<dbReference type="InterPro" id="IPR011049">
    <property type="entry name" value="Serralysin-like_metalloprot_C"/>
</dbReference>
<dbReference type="InterPro" id="IPR003995">
    <property type="entry name" value="RTX_toxin_determinant-A"/>
</dbReference>
<dbReference type="SUPFAM" id="SSF51120">
    <property type="entry name" value="beta-Roll"/>
    <property type="match status" value="1"/>
</dbReference>
<organism evidence="10 11">
    <name type="scientific">Neisseria oralis</name>
    <dbReference type="NCBI Taxonomy" id="1107316"/>
    <lineage>
        <taxon>Bacteria</taxon>
        <taxon>Pseudomonadati</taxon>
        <taxon>Pseudomonadota</taxon>
        <taxon>Betaproteobacteria</taxon>
        <taxon>Neisseriales</taxon>
        <taxon>Neisseriaceae</taxon>
        <taxon>Neisseria</taxon>
    </lineage>
</organism>
<keyword evidence="6" id="KW-0843">Virulence</keyword>
<protein>
    <submittedName>
        <fullName evidence="10">Ig-like domain-containing protein</fullName>
    </submittedName>
</protein>
<evidence type="ECO:0000256" key="6">
    <source>
        <dbReference type="ARBA" id="ARBA00023026"/>
    </source>
</evidence>
<feature type="non-terminal residue" evidence="10">
    <location>
        <position position="1"/>
    </location>
</feature>
<dbReference type="Pfam" id="PF13519">
    <property type="entry name" value="VWA_2"/>
    <property type="match status" value="1"/>
</dbReference>
<name>A0ABW8Q1Y1_9NEIS</name>
<dbReference type="RefSeq" id="WP_405385547.1">
    <property type="nucleotide sequence ID" value="NZ_JBJGEB010000003.1"/>
</dbReference>
<keyword evidence="4" id="KW-0800">Toxin</keyword>
<dbReference type="PANTHER" id="PTHR38340">
    <property type="entry name" value="S-LAYER PROTEIN"/>
    <property type="match status" value="1"/>
</dbReference>
<evidence type="ECO:0000313" key="10">
    <source>
        <dbReference type="EMBL" id="MFK7641544.1"/>
    </source>
</evidence>
<dbReference type="EMBL" id="JBJGEB010000003">
    <property type="protein sequence ID" value="MFK7641544.1"/>
    <property type="molecule type" value="Genomic_DNA"/>
</dbReference>
<dbReference type="Proteomes" id="UP001621964">
    <property type="component" value="Unassembled WGS sequence"/>
</dbReference>
<keyword evidence="11" id="KW-1185">Reference proteome</keyword>
<keyword evidence="5" id="KW-0677">Repeat</keyword>
<comment type="subcellular location">
    <subcellularLocation>
        <location evidence="1">Membrane</location>
    </subcellularLocation>
    <subcellularLocation>
        <location evidence="2">Secreted</location>
    </subcellularLocation>
</comment>
<evidence type="ECO:0000256" key="2">
    <source>
        <dbReference type="ARBA" id="ARBA00004613"/>
    </source>
</evidence>
<dbReference type="PRINTS" id="PR00313">
    <property type="entry name" value="CABNDNGRPT"/>
</dbReference>
<gene>
    <name evidence="10" type="ORF">ACI43T_03405</name>
</gene>
<feature type="compositionally biased region" description="Polar residues" evidence="8">
    <location>
        <begin position="35"/>
        <end position="48"/>
    </location>
</feature>
<dbReference type="InterPro" id="IPR036465">
    <property type="entry name" value="vWFA_dom_sf"/>
</dbReference>
<feature type="domain" description="VWFA" evidence="9">
    <location>
        <begin position="665"/>
        <end position="834"/>
    </location>
</feature>
<feature type="region of interest" description="Disordered" evidence="8">
    <location>
        <begin position="1"/>
        <end position="48"/>
    </location>
</feature>
<dbReference type="PROSITE" id="PS00330">
    <property type="entry name" value="HEMOLYSIN_CALCIUM"/>
    <property type="match status" value="2"/>
</dbReference>
<dbReference type="PRINTS" id="PR01488">
    <property type="entry name" value="RTXTOXINA"/>
</dbReference>
<dbReference type="InterPro" id="IPR050557">
    <property type="entry name" value="RTX_toxin/Mannuronan_C5-epim"/>
</dbReference>
<evidence type="ECO:0000259" key="9">
    <source>
        <dbReference type="PROSITE" id="PS50234"/>
    </source>
</evidence>
<dbReference type="NCBIfam" id="TIGR01965">
    <property type="entry name" value="VCBS_repeat"/>
    <property type="match status" value="1"/>
</dbReference>
<dbReference type="InterPro" id="IPR010221">
    <property type="entry name" value="VCBS_dom"/>
</dbReference>
<dbReference type="Pfam" id="PF00353">
    <property type="entry name" value="HemolysinCabind"/>
    <property type="match status" value="3"/>
</dbReference>
<dbReference type="Pfam" id="PF19077">
    <property type="entry name" value="Big_13"/>
    <property type="match status" value="4"/>
</dbReference>
<dbReference type="NCBIfam" id="NF033510">
    <property type="entry name" value="Ca_tandemer"/>
    <property type="match status" value="4"/>
</dbReference>
<evidence type="ECO:0000256" key="7">
    <source>
        <dbReference type="ARBA" id="ARBA00023136"/>
    </source>
</evidence>
<accession>A0ABW8Q1Y1</accession>
<reference evidence="10 11" key="1">
    <citation type="submission" date="2024-11" db="EMBL/GenBank/DDBJ databases">
        <authorList>
            <person name="Mikucki A.G."/>
            <person name="Kahler C.M."/>
        </authorList>
    </citation>
    <scope>NUCLEOTIDE SEQUENCE [LARGE SCALE GENOMIC DNA]</scope>
    <source>
        <strain evidence="10 11">EXNM717</strain>
    </source>
</reference>
<dbReference type="InterPro" id="IPR001343">
    <property type="entry name" value="Hemolysn_Ca-bd"/>
</dbReference>
<keyword evidence="7" id="KW-0472">Membrane</keyword>
<evidence type="ECO:0000256" key="4">
    <source>
        <dbReference type="ARBA" id="ARBA00022656"/>
    </source>
</evidence>
<evidence type="ECO:0000313" key="11">
    <source>
        <dbReference type="Proteomes" id="UP001621964"/>
    </source>
</evidence>
<dbReference type="InterPro" id="IPR013783">
    <property type="entry name" value="Ig-like_fold"/>
</dbReference>
<dbReference type="PROSITE" id="PS50234">
    <property type="entry name" value="VWFA"/>
    <property type="match status" value="1"/>
</dbReference>
<evidence type="ECO:0000256" key="8">
    <source>
        <dbReference type="SAM" id="MobiDB-lite"/>
    </source>
</evidence>
<evidence type="ECO:0000256" key="3">
    <source>
        <dbReference type="ARBA" id="ARBA00022525"/>
    </source>
</evidence>
<proteinExistence type="predicted"/>
<comment type="caution">
    <text evidence="10">The sequence shown here is derived from an EMBL/GenBank/DDBJ whole genome shotgun (WGS) entry which is preliminary data.</text>
</comment>
<dbReference type="Pfam" id="PF17963">
    <property type="entry name" value="Big_9"/>
    <property type="match status" value="1"/>
</dbReference>
<dbReference type="Gene3D" id="3.40.50.410">
    <property type="entry name" value="von Willebrand factor, type A domain"/>
    <property type="match status" value="1"/>
</dbReference>
<dbReference type="Gene3D" id="2.60.40.10">
    <property type="entry name" value="Immunoglobulins"/>
    <property type="match status" value="5"/>
</dbReference>
<dbReference type="InterPro" id="IPR044016">
    <property type="entry name" value="Big_13"/>
</dbReference>
<dbReference type="InterPro" id="IPR018511">
    <property type="entry name" value="Hemolysin-typ_Ca-bd_CS"/>
</dbReference>
<evidence type="ECO:0000256" key="1">
    <source>
        <dbReference type="ARBA" id="ARBA00004370"/>
    </source>
</evidence>
<dbReference type="InterPro" id="IPR002035">
    <property type="entry name" value="VWF_A"/>
</dbReference>